<evidence type="ECO:0000256" key="1">
    <source>
        <dbReference type="ARBA" id="ARBA00001922"/>
    </source>
</evidence>
<dbReference type="InterPro" id="IPR013509">
    <property type="entry name" value="RNR_lsu_N"/>
</dbReference>
<evidence type="ECO:0000256" key="7">
    <source>
        <dbReference type="ARBA" id="ARBA00023116"/>
    </source>
</evidence>
<evidence type="ECO:0000256" key="4">
    <source>
        <dbReference type="ARBA" id="ARBA00022634"/>
    </source>
</evidence>
<keyword evidence="7" id="KW-0215">Deoxyribonucleotide synthesis</keyword>
<gene>
    <name evidence="14" type="ORF">E5167_07880</name>
</gene>
<evidence type="ECO:0000256" key="11">
    <source>
        <dbReference type="RuleBase" id="RU364064"/>
    </source>
</evidence>
<keyword evidence="4 11" id="KW-0237">DNA synthesis</keyword>
<evidence type="ECO:0000256" key="6">
    <source>
        <dbReference type="ARBA" id="ARBA00023002"/>
    </source>
</evidence>
<dbReference type="GO" id="GO:0009263">
    <property type="term" value="P:deoxyribonucleotide biosynthetic process"/>
    <property type="evidence" value="ECO:0007669"/>
    <property type="project" value="UniProtKB-KW"/>
</dbReference>
<name>A0A4U0EV62_9FLAO</name>
<dbReference type="InterPro" id="IPR050862">
    <property type="entry name" value="RdRp_reductase_class-2"/>
</dbReference>
<comment type="catalytic activity">
    <reaction evidence="10 11">
        <text>a 2'-deoxyribonucleoside 5'-diphosphate + [thioredoxin]-disulfide + H2O = a ribonucleoside 5'-diphosphate + [thioredoxin]-dithiol</text>
        <dbReference type="Rhea" id="RHEA:23252"/>
        <dbReference type="Rhea" id="RHEA-COMP:10698"/>
        <dbReference type="Rhea" id="RHEA-COMP:10700"/>
        <dbReference type="ChEBI" id="CHEBI:15377"/>
        <dbReference type="ChEBI" id="CHEBI:29950"/>
        <dbReference type="ChEBI" id="CHEBI:50058"/>
        <dbReference type="ChEBI" id="CHEBI:57930"/>
        <dbReference type="ChEBI" id="CHEBI:73316"/>
        <dbReference type="EC" id="1.17.4.1"/>
    </reaction>
</comment>
<dbReference type="EC" id="1.17.4.1" evidence="11"/>
<dbReference type="GO" id="GO:0004748">
    <property type="term" value="F:ribonucleoside-diphosphate reductase activity, thioredoxin disulfide as acceptor"/>
    <property type="evidence" value="ECO:0007669"/>
    <property type="project" value="UniProtKB-EC"/>
</dbReference>
<dbReference type="PANTHER" id="PTHR43371">
    <property type="entry name" value="VITAMIN B12-DEPENDENT RIBONUCLEOTIDE REDUCTASE"/>
    <property type="match status" value="1"/>
</dbReference>
<dbReference type="UniPathway" id="UPA00326"/>
<dbReference type="SUPFAM" id="SSF51998">
    <property type="entry name" value="PFL-like glycyl radical enzymes"/>
    <property type="match status" value="1"/>
</dbReference>
<dbReference type="PRINTS" id="PR01183">
    <property type="entry name" value="RIBORDTASEM1"/>
</dbReference>
<dbReference type="OrthoDB" id="9762933at2"/>
<dbReference type="RefSeq" id="WP_136842830.1">
    <property type="nucleotide sequence ID" value="NZ_SUPL01000004.1"/>
</dbReference>
<evidence type="ECO:0000313" key="15">
    <source>
        <dbReference type="Proteomes" id="UP000307657"/>
    </source>
</evidence>
<dbReference type="Gene3D" id="3.20.70.20">
    <property type="match status" value="1"/>
</dbReference>
<dbReference type="Proteomes" id="UP000307657">
    <property type="component" value="Unassembled WGS sequence"/>
</dbReference>
<keyword evidence="5 11" id="KW-0547">Nucleotide-binding</keyword>
<feature type="domain" description="Ribonucleotide reductase large subunit C-terminal" evidence="13">
    <location>
        <begin position="82"/>
        <end position="399"/>
    </location>
</feature>
<dbReference type="InterPro" id="IPR008926">
    <property type="entry name" value="RNR_R1-su_N"/>
</dbReference>
<dbReference type="GO" id="GO:0005524">
    <property type="term" value="F:ATP binding"/>
    <property type="evidence" value="ECO:0007669"/>
    <property type="project" value="InterPro"/>
</dbReference>
<dbReference type="GO" id="GO:0071897">
    <property type="term" value="P:DNA biosynthetic process"/>
    <property type="evidence" value="ECO:0007669"/>
    <property type="project" value="UniProtKB-KW"/>
</dbReference>
<comment type="caution">
    <text evidence="14">The sequence shown here is derived from an EMBL/GenBank/DDBJ whole genome shotgun (WGS) entry which is preliminary data.</text>
</comment>
<dbReference type="Pfam" id="PF00317">
    <property type="entry name" value="Ribonuc_red_lgN"/>
    <property type="match status" value="1"/>
</dbReference>
<feature type="domain" description="Ribonucleotide reductase large subunit N-terminal" evidence="12">
    <location>
        <begin position="4"/>
        <end position="78"/>
    </location>
</feature>
<dbReference type="PANTHER" id="PTHR43371:SF1">
    <property type="entry name" value="RIBONUCLEOSIDE-DIPHOSPHATE REDUCTASE"/>
    <property type="match status" value="1"/>
</dbReference>
<evidence type="ECO:0000256" key="9">
    <source>
        <dbReference type="ARBA" id="ARBA00023285"/>
    </source>
</evidence>
<dbReference type="EMBL" id="SUPL01000004">
    <property type="protein sequence ID" value="TJY35781.1"/>
    <property type="molecule type" value="Genomic_DNA"/>
</dbReference>
<dbReference type="AlphaFoldDB" id="A0A4U0EV62"/>
<evidence type="ECO:0000259" key="13">
    <source>
        <dbReference type="Pfam" id="PF02867"/>
    </source>
</evidence>
<comment type="similarity">
    <text evidence="2 11">Belongs to the ribonucleoside diphosphate reductase class-2 family.</text>
</comment>
<dbReference type="CDD" id="cd02888">
    <property type="entry name" value="RNR_II_dimer"/>
    <property type="match status" value="1"/>
</dbReference>
<accession>A0A4U0EV62</accession>
<evidence type="ECO:0000313" key="14">
    <source>
        <dbReference type="EMBL" id="TJY35781.1"/>
    </source>
</evidence>
<dbReference type="NCBIfam" id="TIGR02504">
    <property type="entry name" value="NrdJ_Z"/>
    <property type="match status" value="1"/>
</dbReference>
<keyword evidence="15" id="KW-1185">Reference proteome</keyword>
<dbReference type="InterPro" id="IPR013344">
    <property type="entry name" value="RNR_NrdJ/NrdZ"/>
</dbReference>
<evidence type="ECO:0000256" key="3">
    <source>
        <dbReference type="ARBA" id="ARBA00022628"/>
    </source>
</evidence>
<dbReference type="SUPFAM" id="SSF48168">
    <property type="entry name" value="R1 subunit of ribonucleotide reductase, N-terminal domain"/>
    <property type="match status" value="1"/>
</dbReference>
<proteinExistence type="inferred from homology"/>
<keyword evidence="6 11" id="KW-0560">Oxidoreductase</keyword>
<comment type="function">
    <text evidence="11">Catalyzes the reduction of ribonucleotides to deoxyribonucleotides. May function to provide a pool of deoxyribonucleotide precursors for DNA repair during oxygen limitation and/or for immediate growth after restoration of oxygen.</text>
</comment>
<dbReference type="InterPro" id="IPR000788">
    <property type="entry name" value="RNR_lg_C"/>
</dbReference>
<sequence>MNTLSNNAIQILKDRYLIKDKEGKLIETPEQMFRRVAKFVASCENEKSTFYERNFYSLISNLKFLPNSPTLINAGCKNGQLSACFALPITDSLDSIFTSLKNAALIHQSGGGTGFNFSKLRPKNDLVSSKSSTSSGPVAFMKIYDTATKYVKQGGKRRGANMGILNIDHPDIEEFISSKSNKKSIENFNISVGITDAFMNAVNNDLDWQLINPRTKKVVKTLAAQSLWKLIVKKAWRTGDPGLVFLDTINKSNPTPNLGRLETTNPCGEVPLLDYESCNLGSINLSKMIVYKANHYSIDWDTLSKTIHLAIRFLDNIITLNHYILPKIKAITTSNRKIGLGVMGWAELLILLEIPYTSKEALNLAEQLMKFIKTESYKASENLAKERGVFPEWKNSIHVHKTQMRNATCNSIAPTGTISVIADTSYSIEPLFALAYKRVGILNNQTQTEINKLFVKKMKQLSLWNLELENTVLKAGSIKNIDSISEAIKAIFKTSLEIPWQYHLLHQQAFQKYTDNAVSKTINLPRNTTKEDVSKIYKTAWEYKLKGITIYRYGSKSNQVLQKCHLNSIEDC</sequence>
<keyword evidence="8" id="KW-1015">Disulfide bond</keyword>
<dbReference type="GO" id="GO:0031419">
    <property type="term" value="F:cobalamin binding"/>
    <property type="evidence" value="ECO:0007669"/>
    <property type="project" value="UniProtKB-KW"/>
</dbReference>
<keyword evidence="3 11" id="KW-0846">Cobalamin</keyword>
<organism evidence="14 15">
    <name type="scientific">Pontimicrobium aquaticum</name>
    <dbReference type="NCBI Taxonomy" id="2565367"/>
    <lineage>
        <taxon>Bacteria</taxon>
        <taxon>Pseudomonadati</taxon>
        <taxon>Bacteroidota</taxon>
        <taxon>Flavobacteriia</taxon>
        <taxon>Flavobacteriales</taxon>
        <taxon>Flavobacteriaceae</taxon>
        <taxon>Pontimicrobium</taxon>
    </lineage>
</organism>
<evidence type="ECO:0000256" key="8">
    <source>
        <dbReference type="ARBA" id="ARBA00023157"/>
    </source>
</evidence>
<dbReference type="Pfam" id="PF02867">
    <property type="entry name" value="Ribonuc_red_lgC"/>
    <property type="match status" value="1"/>
</dbReference>
<comment type="cofactor">
    <cofactor evidence="1 11">
        <name>adenosylcob(III)alamin</name>
        <dbReference type="ChEBI" id="CHEBI:18408"/>
    </cofactor>
</comment>
<reference evidence="14 15" key="1">
    <citation type="submission" date="2019-04" db="EMBL/GenBank/DDBJ databases">
        <title>Lacinutrix sp. nov., isolated from marine water.</title>
        <authorList>
            <person name="Kim W."/>
        </authorList>
    </citation>
    <scope>NUCLEOTIDE SEQUENCE [LARGE SCALE GENOMIC DNA]</scope>
    <source>
        <strain evidence="14 15">CAU 1491</strain>
    </source>
</reference>
<evidence type="ECO:0000259" key="12">
    <source>
        <dbReference type="Pfam" id="PF00317"/>
    </source>
</evidence>
<evidence type="ECO:0000256" key="10">
    <source>
        <dbReference type="ARBA" id="ARBA00047754"/>
    </source>
</evidence>
<protein>
    <recommendedName>
        <fullName evidence="11">Vitamin B12-dependent ribonucleotide reductase</fullName>
        <ecNumber evidence="11">1.17.4.1</ecNumber>
    </recommendedName>
</protein>
<evidence type="ECO:0000256" key="5">
    <source>
        <dbReference type="ARBA" id="ARBA00022741"/>
    </source>
</evidence>
<evidence type="ECO:0000256" key="2">
    <source>
        <dbReference type="ARBA" id="ARBA00007405"/>
    </source>
</evidence>
<keyword evidence="9 11" id="KW-0170">Cobalt</keyword>